<dbReference type="GO" id="GO:0071669">
    <property type="term" value="P:plant-type cell wall organization or biogenesis"/>
    <property type="evidence" value="ECO:0007669"/>
    <property type="project" value="TreeGrafter"/>
</dbReference>
<comment type="similarity">
    <text evidence="2">Belongs to the RGP family.</text>
</comment>
<feature type="region of interest" description="Disordered" evidence="5">
    <location>
        <begin position="328"/>
        <end position="351"/>
    </location>
</feature>
<feature type="compositionally biased region" description="Low complexity" evidence="5">
    <location>
        <begin position="329"/>
        <end position="338"/>
    </location>
</feature>
<evidence type="ECO:0000256" key="1">
    <source>
        <dbReference type="ARBA" id="ARBA00004555"/>
    </source>
</evidence>
<dbReference type="AlphaFoldDB" id="A0AAW2CCW4"/>
<dbReference type="GO" id="GO:0033356">
    <property type="term" value="P:UDP-L-arabinose metabolic process"/>
    <property type="evidence" value="ECO:0007669"/>
    <property type="project" value="TreeGrafter"/>
</dbReference>
<keyword evidence="3" id="KW-0333">Golgi apparatus</keyword>
<proteinExistence type="inferred from homology"/>
<dbReference type="InterPro" id="IPR037595">
    <property type="entry name" value="RGP_fam"/>
</dbReference>
<evidence type="ECO:0000256" key="4">
    <source>
        <dbReference type="ARBA" id="ARBA00023316"/>
    </source>
</evidence>
<name>A0AAW2CCW4_9ROSI</name>
<gene>
    <name evidence="6" type="ORF">SO802_020033</name>
</gene>
<dbReference type="GO" id="GO:0005829">
    <property type="term" value="C:cytosol"/>
    <property type="evidence" value="ECO:0007669"/>
    <property type="project" value="TreeGrafter"/>
</dbReference>
<dbReference type="PANTHER" id="PTHR31682">
    <property type="entry name" value="UDP-ARABINOSE MUTASE"/>
    <property type="match status" value="1"/>
</dbReference>
<dbReference type="GO" id="GO:0009505">
    <property type="term" value="C:plant-type cell wall"/>
    <property type="evidence" value="ECO:0007669"/>
    <property type="project" value="TreeGrafter"/>
</dbReference>
<organism evidence="6 7">
    <name type="scientific">Lithocarpus litseifolius</name>
    <dbReference type="NCBI Taxonomy" id="425828"/>
    <lineage>
        <taxon>Eukaryota</taxon>
        <taxon>Viridiplantae</taxon>
        <taxon>Streptophyta</taxon>
        <taxon>Embryophyta</taxon>
        <taxon>Tracheophyta</taxon>
        <taxon>Spermatophyta</taxon>
        <taxon>Magnoliopsida</taxon>
        <taxon>eudicotyledons</taxon>
        <taxon>Gunneridae</taxon>
        <taxon>Pentapetalae</taxon>
        <taxon>rosids</taxon>
        <taxon>fabids</taxon>
        <taxon>Fagales</taxon>
        <taxon>Fagaceae</taxon>
        <taxon>Lithocarpus</taxon>
    </lineage>
</organism>
<accession>A0AAW2CCW4</accession>
<dbReference type="EMBL" id="JAZDWU010000007">
    <property type="protein sequence ID" value="KAK9995347.1"/>
    <property type="molecule type" value="Genomic_DNA"/>
</dbReference>
<sequence length="351" mass="40293">MAHPITPLSPPLKGELDIVIHTIKNLDFLEMWRPFLQPYHLIIIQDGDPYKVIKVPNGFDYKLYNRNNVDRVLGPKARCISLMGFAYSCFDFLVSKKCIFTIDDDCFNLLTPSTPLFFNTLYDPYRDGADFIHGYPFSLREGVSTAISHGLWLNIPDYDAPTQLVKPRERSTRYVDAVMTIPKGTLFPMSGMNLAFDRELIGPAMYFGLMDYGQPFGRYDYMWAGWCAKVICDHLNLEVKTGLPYIWRSKASNPFVNLKKEYDGIYLQEEIIPFFQSIVLPKKCTTVQECYVELSKLVKVNLGYVDHYFQQLGDAMLTRIEAWEELNPPKEASSAAEPKSLKKEEPSPKSK</sequence>
<evidence type="ECO:0008006" key="8">
    <source>
        <dbReference type="Google" id="ProtNLM"/>
    </source>
</evidence>
<dbReference type="Proteomes" id="UP001459277">
    <property type="component" value="Unassembled WGS sequence"/>
</dbReference>
<evidence type="ECO:0000256" key="3">
    <source>
        <dbReference type="ARBA" id="ARBA00023034"/>
    </source>
</evidence>
<comment type="subcellular location">
    <subcellularLocation>
        <location evidence="1">Golgi apparatus</location>
    </subcellularLocation>
</comment>
<reference evidence="6 7" key="1">
    <citation type="submission" date="2024-01" db="EMBL/GenBank/DDBJ databases">
        <title>A telomere-to-telomere, gap-free genome of sweet tea (Lithocarpus litseifolius).</title>
        <authorList>
            <person name="Zhou J."/>
        </authorList>
    </citation>
    <scope>NUCLEOTIDE SEQUENCE [LARGE SCALE GENOMIC DNA]</scope>
    <source>
        <strain evidence="6">Zhou-2022a</strain>
        <tissue evidence="6">Leaf</tissue>
    </source>
</reference>
<protein>
    <recommendedName>
        <fullName evidence="8">UDP-arabinopyranose mutase</fullName>
    </recommendedName>
</protein>
<keyword evidence="4" id="KW-0961">Cell wall biogenesis/degradation</keyword>
<keyword evidence="7" id="KW-1185">Reference proteome</keyword>
<evidence type="ECO:0000313" key="7">
    <source>
        <dbReference type="Proteomes" id="UP001459277"/>
    </source>
</evidence>
<dbReference type="Pfam" id="PF03214">
    <property type="entry name" value="RGP"/>
    <property type="match status" value="1"/>
</dbReference>
<evidence type="ECO:0000313" key="6">
    <source>
        <dbReference type="EMBL" id="KAK9995347.1"/>
    </source>
</evidence>
<comment type="caution">
    <text evidence="6">The sequence shown here is derived from an EMBL/GenBank/DDBJ whole genome shotgun (WGS) entry which is preliminary data.</text>
</comment>
<evidence type="ECO:0000256" key="2">
    <source>
        <dbReference type="ARBA" id="ARBA00008986"/>
    </source>
</evidence>
<evidence type="ECO:0000256" key="5">
    <source>
        <dbReference type="SAM" id="MobiDB-lite"/>
    </source>
</evidence>
<dbReference type="GO" id="GO:0052691">
    <property type="term" value="F:UDP-arabinopyranose mutase activity"/>
    <property type="evidence" value="ECO:0007669"/>
    <property type="project" value="TreeGrafter"/>
</dbReference>
<dbReference type="GO" id="GO:0005794">
    <property type="term" value="C:Golgi apparatus"/>
    <property type="evidence" value="ECO:0007669"/>
    <property type="project" value="UniProtKB-SubCell"/>
</dbReference>
<dbReference type="GO" id="GO:0071555">
    <property type="term" value="P:cell wall organization"/>
    <property type="evidence" value="ECO:0007669"/>
    <property type="project" value="UniProtKB-KW"/>
</dbReference>
<feature type="compositionally biased region" description="Basic and acidic residues" evidence="5">
    <location>
        <begin position="339"/>
        <end position="351"/>
    </location>
</feature>
<dbReference type="PANTHER" id="PTHR31682:SF45">
    <property type="entry name" value="UDP-ARABINOPYRANOSE MUTASE"/>
    <property type="match status" value="1"/>
</dbReference>